<evidence type="ECO:0000313" key="2">
    <source>
        <dbReference type="Proteomes" id="UP000735302"/>
    </source>
</evidence>
<keyword evidence="2" id="KW-1185">Reference proteome</keyword>
<dbReference type="AlphaFoldDB" id="A0AAV4BXW5"/>
<sequence>MIIEVKLKRSVRKRQPGLLQSGFTFYHDNAPVHFVRMVTELLDEYEWSVSEHPSFPPDLAPCEFWLFPERNNIFVVAYLSQEKTLFSRRSKPSGKWTKTPISPPLTADYGECKSALTMAVVTMRKAWNENILCL</sequence>
<name>A0AAV4BXW5_9GAST</name>
<gene>
    <name evidence="1" type="ORF">PoB_005449100</name>
</gene>
<dbReference type="GO" id="GO:0003676">
    <property type="term" value="F:nucleic acid binding"/>
    <property type="evidence" value="ECO:0007669"/>
    <property type="project" value="InterPro"/>
</dbReference>
<evidence type="ECO:0000313" key="1">
    <source>
        <dbReference type="EMBL" id="GFO27986.1"/>
    </source>
</evidence>
<dbReference type="Gene3D" id="3.30.420.10">
    <property type="entry name" value="Ribonuclease H-like superfamily/Ribonuclease H"/>
    <property type="match status" value="1"/>
</dbReference>
<accession>A0AAV4BXW5</accession>
<dbReference type="Proteomes" id="UP000735302">
    <property type="component" value="Unassembled WGS sequence"/>
</dbReference>
<dbReference type="EMBL" id="BLXT01005987">
    <property type="protein sequence ID" value="GFO27986.1"/>
    <property type="molecule type" value="Genomic_DNA"/>
</dbReference>
<comment type="caution">
    <text evidence="1">The sequence shown here is derived from an EMBL/GenBank/DDBJ whole genome shotgun (WGS) entry which is preliminary data.</text>
</comment>
<protein>
    <submittedName>
        <fullName evidence="1">Histone-lysine N-methyltransferase SETMAR</fullName>
    </submittedName>
</protein>
<organism evidence="1 2">
    <name type="scientific">Plakobranchus ocellatus</name>
    <dbReference type="NCBI Taxonomy" id="259542"/>
    <lineage>
        <taxon>Eukaryota</taxon>
        <taxon>Metazoa</taxon>
        <taxon>Spiralia</taxon>
        <taxon>Lophotrochozoa</taxon>
        <taxon>Mollusca</taxon>
        <taxon>Gastropoda</taxon>
        <taxon>Heterobranchia</taxon>
        <taxon>Euthyneura</taxon>
        <taxon>Panpulmonata</taxon>
        <taxon>Sacoglossa</taxon>
        <taxon>Placobranchoidea</taxon>
        <taxon>Plakobranchidae</taxon>
        <taxon>Plakobranchus</taxon>
    </lineage>
</organism>
<dbReference type="InterPro" id="IPR036397">
    <property type="entry name" value="RNaseH_sf"/>
</dbReference>
<reference evidence="1 2" key="1">
    <citation type="journal article" date="2021" name="Elife">
        <title>Chloroplast acquisition without the gene transfer in kleptoplastic sea slugs, Plakobranchus ocellatus.</title>
        <authorList>
            <person name="Maeda T."/>
            <person name="Takahashi S."/>
            <person name="Yoshida T."/>
            <person name="Shimamura S."/>
            <person name="Takaki Y."/>
            <person name="Nagai Y."/>
            <person name="Toyoda A."/>
            <person name="Suzuki Y."/>
            <person name="Arimoto A."/>
            <person name="Ishii H."/>
            <person name="Satoh N."/>
            <person name="Nishiyama T."/>
            <person name="Hasebe M."/>
            <person name="Maruyama T."/>
            <person name="Minagawa J."/>
            <person name="Obokata J."/>
            <person name="Shigenobu S."/>
        </authorList>
    </citation>
    <scope>NUCLEOTIDE SEQUENCE [LARGE SCALE GENOMIC DNA]</scope>
</reference>
<proteinExistence type="predicted"/>
<dbReference type="InterPro" id="IPR052709">
    <property type="entry name" value="Transposase-MT_Hybrid"/>
</dbReference>
<dbReference type="PANTHER" id="PTHR46060:SF1">
    <property type="entry name" value="MARINER MOS1 TRANSPOSASE-LIKE PROTEIN"/>
    <property type="match status" value="1"/>
</dbReference>
<dbReference type="PANTHER" id="PTHR46060">
    <property type="entry name" value="MARINER MOS1 TRANSPOSASE-LIKE PROTEIN"/>
    <property type="match status" value="1"/>
</dbReference>